<evidence type="ECO:0000313" key="4">
    <source>
        <dbReference type="EMBL" id="OCX69472.1"/>
    </source>
</evidence>
<dbReference type="RefSeq" id="WP_024894242.1">
    <property type="nucleotide sequence ID" value="NZ_JABBDV010000142.1"/>
</dbReference>
<dbReference type="Pfam" id="PF00571">
    <property type="entry name" value="CBS"/>
    <property type="match status" value="1"/>
</dbReference>
<dbReference type="eggNOG" id="COG2905">
    <property type="taxonomic scope" value="Bacteria"/>
</dbReference>
<keyword evidence="6" id="KW-1185">Reference proteome</keyword>
<evidence type="ECO:0000313" key="5">
    <source>
        <dbReference type="Proteomes" id="UP000094893"/>
    </source>
</evidence>
<dbReference type="InterPro" id="IPR046342">
    <property type="entry name" value="CBS_dom_sf"/>
</dbReference>
<organism evidence="3 6">
    <name type="scientific">Acidithiobacillus thiooxidans</name>
    <name type="common">Thiobacillus thiooxidans</name>
    <dbReference type="NCBI Taxonomy" id="930"/>
    <lineage>
        <taxon>Bacteria</taxon>
        <taxon>Pseudomonadati</taxon>
        <taxon>Pseudomonadota</taxon>
        <taxon>Acidithiobacillia</taxon>
        <taxon>Acidithiobacillales</taxon>
        <taxon>Acidithiobacillaceae</taxon>
        <taxon>Acidithiobacillus</taxon>
    </lineage>
</organism>
<dbReference type="CDD" id="cd04640">
    <property type="entry name" value="CBS_pair_proteobact"/>
    <property type="match status" value="1"/>
</dbReference>
<dbReference type="AlphaFoldDB" id="A0A1C2IWR2"/>
<dbReference type="Proteomes" id="UP000094893">
    <property type="component" value="Unassembled WGS sequence"/>
</dbReference>
<dbReference type="OrthoDB" id="5295117at2"/>
<protein>
    <recommendedName>
        <fullName evidence="2">CBS domain-containing protein</fullName>
    </recommendedName>
</protein>
<evidence type="ECO:0000313" key="3">
    <source>
        <dbReference type="EMBL" id="OCX67938.1"/>
    </source>
</evidence>
<reference evidence="3 5" key="1">
    <citation type="journal article" date="2016" name="Int. J. Mol. Sci.">
        <title>Comparative genomics of the extreme acidophile Acidithiobacillus thiooxidans reveals intraspecific divergence and niche adaptation.</title>
        <authorList>
            <person name="Zhang X."/>
            <person name="Feng X."/>
            <person name="Tao J."/>
            <person name="Ma L."/>
            <person name="Xiao Y."/>
            <person name="Liang Y."/>
            <person name="Liu X."/>
            <person name="Yin H."/>
        </authorList>
    </citation>
    <scope>NUCLEOTIDE SEQUENCE [LARGE SCALE GENOMIC DNA]</scope>
    <source>
        <strain evidence="4 5">A02</strain>
        <strain evidence="3">DXS-W</strain>
    </source>
</reference>
<dbReference type="PROSITE" id="PS51371">
    <property type="entry name" value="CBS"/>
    <property type="match status" value="1"/>
</dbReference>
<dbReference type="SUPFAM" id="SSF54631">
    <property type="entry name" value="CBS-domain pair"/>
    <property type="match status" value="1"/>
</dbReference>
<dbReference type="STRING" id="930.GCA_002079865_01708"/>
<gene>
    <name evidence="3" type="ORF">A6M23_19535</name>
    <name evidence="4" type="ORF">A6P07_16440</name>
</gene>
<evidence type="ECO:0000313" key="6">
    <source>
        <dbReference type="Proteomes" id="UP000095008"/>
    </source>
</evidence>
<evidence type="ECO:0000256" key="1">
    <source>
        <dbReference type="PROSITE-ProRule" id="PRU00703"/>
    </source>
</evidence>
<dbReference type="EMBL" id="LWSA01000242">
    <property type="protein sequence ID" value="OCX69472.1"/>
    <property type="molecule type" value="Genomic_DNA"/>
</dbReference>
<dbReference type="Gene3D" id="3.10.580.10">
    <property type="entry name" value="CBS-domain"/>
    <property type="match status" value="1"/>
</dbReference>
<feature type="domain" description="CBS" evidence="2">
    <location>
        <begin position="39"/>
        <end position="100"/>
    </location>
</feature>
<sequence length="197" mass="21872">MTRFRALQRYGLQPDTRICLFDNGLPLSLKPEDSALNSMTDLRRVPAASTKPESTIDQAMQRMIHVGVRLLFVLDDLGTLVGLITARDIMGEKPVRLAAEDHIARDDIKVQNIMVPLGQIDVLDFPEVERSTVGDIVLTLRKAGRQHALVREETTHGFEIRGIFSISQIARQLGVTLQSNDVVQSFAGLEQLIASDD</sequence>
<dbReference type="Proteomes" id="UP000095008">
    <property type="component" value="Unassembled WGS sequence"/>
</dbReference>
<proteinExistence type="predicted"/>
<evidence type="ECO:0000259" key="2">
    <source>
        <dbReference type="PROSITE" id="PS51371"/>
    </source>
</evidence>
<comment type="caution">
    <text evidence="3">The sequence shown here is derived from an EMBL/GenBank/DDBJ whole genome shotgun (WGS) entry which is preliminary data.</text>
</comment>
<accession>A0A1C2IWR2</accession>
<keyword evidence="1" id="KW-0129">CBS domain</keyword>
<dbReference type="InterPro" id="IPR000644">
    <property type="entry name" value="CBS_dom"/>
</dbReference>
<dbReference type="EMBL" id="LWRY01000290">
    <property type="protein sequence ID" value="OCX67938.1"/>
    <property type="molecule type" value="Genomic_DNA"/>
</dbReference>
<name>A0A1C2IWR2_ACITH</name>